<dbReference type="PANTHER" id="PTHR24289:SF1">
    <property type="entry name" value="STEROID 17-ALPHA-HYDROXYLASE_17,20 LYASE"/>
    <property type="match status" value="1"/>
</dbReference>
<dbReference type="GO" id="GO:0005506">
    <property type="term" value="F:iron ion binding"/>
    <property type="evidence" value="ECO:0007669"/>
    <property type="project" value="InterPro"/>
</dbReference>
<keyword evidence="10 13" id="KW-0408">Iron</keyword>
<dbReference type="GO" id="GO:0020037">
    <property type="term" value="F:heme binding"/>
    <property type="evidence" value="ECO:0007669"/>
    <property type="project" value="InterPro"/>
</dbReference>
<comment type="subcellular location">
    <subcellularLocation>
        <location evidence="3">Endoplasmic reticulum membrane</location>
        <topology evidence="3">Peripheral membrane protein</topology>
    </subcellularLocation>
    <subcellularLocation>
        <location evidence="2">Microsome membrane</location>
        <topology evidence="2">Peripheral membrane protein</topology>
    </subcellularLocation>
</comment>
<organism evidence="15 16">
    <name type="scientific">Dreissena polymorpha</name>
    <name type="common">Zebra mussel</name>
    <name type="synonym">Mytilus polymorpha</name>
    <dbReference type="NCBI Taxonomy" id="45954"/>
    <lineage>
        <taxon>Eukaryota</taxon>
        <taxon>Metazoa</taxon>
        <taxon>Spiralia</taxon>
        <taxon>Lophotrochozoa</taxon>
        <taxon>Mollusca</taxon>
        <taxon>Bivalvia</taxon>
        <taxon>Autobranchia</taxon>
        <taxon>Heteroconchia</taxon>
        <taxon>Euheterodonta</taxon>
        <taxon>Imparidentia</taxon>
        <taxon>Neoheterodontei</taxon>
        <taxon>Myida</taxon>
        <taxon>Dreissenoidea</taxon>
        <taxon>Dreissenidae</taxon>
        <taxon>Dreissena</taxon>
    </lineage>
</organism>
<evidence type="ECO:0000256" key="11">
    <source>
        <dbReference type="ARBA" id="ARBA00023033"/>
    </source>
</evidence>
<keyword evidence="6 13" id="KW-0479">Metal-binding</keyword>
<evidence type="ECO:0000256" key="8">
    <source>
        <dbReference type="ARBA" id="ARBA00022848"/>
    </source>
</evidence>
<comment type="cofactor">
    <cofactor evidence="1 13">
        <name>heme</name>
        <dbReference type="ChEBI" id="CHEBI:30413"/>
    </cofactor>
</comment>
<evidence type="ECO:0000313" key="16">
    <source>
        <dbReference type="Proteomes" id="UP000828390"/>
    </source>
</evidence>
<dbReference type="PANTHER" id="PTHR24289">
    <property type="entry name" value="STEROID 17-ALPHA-HYDROXYLASE/17,20 LYASE"/>
    <property type="match status" value="1"/>
</dbReference>
<keyword evidence="7" id="KW-0256">Endoplasmic reticulum</keyword>
<reference evidence="15" key="1">
    <citation type="journal article" date="2019" name="bioRxiv">
        <title>The Genome of the Zebra Mussel, Dreissena polymorpha: A Resource for Invasive Species Research.</title>
        <authorList>
            <person name="McCartney M.A."/>
            <person name="Auch B."/>
            <person name="Kono T."/>
            <person name="Mallez S."/>
            <person name="Zhang Y."/>
            <person name="Obille A."/>
            <person name="Becker A."/>
            <person name="Abrahante J.E."/>
            <person name="Garbe J."/>
            <person name="Badalamenti J.P."/>
            <person name="Herman A."/>
            <person name="Mangelson H."/>
            <person name="Liachko I."/>
            <person name="Sullivan S."/>
            <person name="Sone E.D."/>
            <person name="Koren S."/>
            <person name="Silverstein K.A.T."/>
            <person name="Beckman K.B."/>
            <person name="Gohl D.M."/>
        </authorList>
    </citation>
    <scope>NUCLEOTIDE SEQUENCE</scope>
    <source>
        <strain evidence="15">Duluth1</strain>
        <tissue evidence="15">Whole animal</tissue>
    </source>
</reference>
<evidence type="ECO:0000256" key="5">
    <source>
        <dbReference type="ARBA" id="ARBA00022617"/>
    </source>
</evidence>
<reference evidence="15" key="2">
    <citation type="submission" date="2020-11" db="EMBL/GenBank/DDBJ databases">
        <authorList>
            <person name="McCartney M.A."/>
            <person name="Auch B."/>
            <person name="Kono T."/>
            <person name="Mallez S."/>
            <person name="Becker A."/>
            <person name="Gohl D.M."/>
            <person name="Silverstein K.A.T."/>
            <person name="Koren S."/>
            <person name="Bechman K.B."/>
            <person name="Herman A."/>
            <person name="Abrahante J.E."/>
            <person name="Garbe J."/>
        </authorList>
    </citation>
    <scope>NUCLEOTIDE SEQUENCE</scope>
    <source>
        <strain evidence="15">Duluth1</strain>
        <tissue evidence="15">Whole animal</tissue>
    </source>
</reference>
<dbReference type="Pfam" id="PF00067">
    <property type="entry name" value="p450"/>
    <property type="match status" value="1"/>
</dbReference>
<name>A0A9D3YE17_DREPO</name>
<proteinExistence type="inferred from homology"/>
<keyword evidence="8" id="KW-0492">Microsome</keyword>
<accession>A0A9D3YE17</accession>
<dbReference type="FunFam" id="1.10.630.10:FF:000238">
    <property type="entry name" value="Cytochrome P450 2A6"/>
    <property type="match status" value="1"/>
</dbReference>
<dbReference type="EMBL" id="JAIWYP010000016">
    <property type="protein sequence ID" value="KAH3697076.1"/>
    <property type="molecule type" value="Genomic_DNA"/>
</dbReference>
<dbReference type="GO" id="GO:0042448">
    <property type="term" value="P:progesterone metabolic process"/>
    <property type="evidence" value="ECO:0007669"/>
    <property type="project" value="TreeGrafter"/>
</dbReference>
<dbReference type="InterPro" id="IPR001128">
    <property type="entry name" value="Cyt_P450"/>
</dbReference>
<comment type="caution">
    <text evidence="15">The sequence shown here is derived from an EMBL/GenBank/DDBJ whole genome shotgun (WGS) entry which is preliminary data.</text>
</comment>
<dbReference type="SUPFAM" id="SSF48264">
    <property type="entry name" value="Cytochrome P450"/>
    <property type="match status" value="1"/>
</dbReference>
<evidence type="ECO:0000256" key="1">
    <source>
        <dbReference type="ARBA" id="ARBA00001971"/>
    </source>
</evidence>
<evidence type="ECO:0000256" key="9">
    <source>
        <dbReference type="ARBA" id="ARBA00023002"/>
    </source>
</evidence>
<dbReference type="PROSITE" id="PS00086">
    <property type="entry name" value="CYTOCHROME_P450"/>
    <property type="match status" value="1"/>
</dbReference>
<evidence type="ECO:0008006" key="17">
    <source>
        <dbReference type="Google" id="ProtNLM"/>
    </source>
</evidence>
<evidence type="ECO:0000256" key="10">
    <source>
        <dbReference type="ARBA" id="ARBA00023004"/>
    </source>
</evidence>
<evidence type="ECO:0000256" key="14">
    <source>
        <dbReference type="RuleBase" id="RU000461"/>
    </source>
</evidence>
<gene>
    <name evidence="15" type="ORF">DPMN_084561</name>
</gene>
<keyword evidence="9 14" id="KW-0560">Oxidoreductase</keyword>
<feature type="binding site" description="axial binding residue" evidence="13">
    <location>
        <position position="450"/>
    </location>
    <ligand>
        <name>heme</name>
        <dbReference type="ChEBI" id="CHEBI:30413"/>
    </ligand>
    <ligandPart>
        <name>Fe</name>
        <dbReference type="ChEBI" id="CHEBI:18248"/>
    </ligandPart>
</feature>
<comment type="similarity">
    <text evidence="4 14">Belongs to the cytochrome P450 family.</text>
</comment>
<sequence length="512" mass="59743">MLVELLSGICAVLLYVFIWLKSKANDTGHGIPIPGPKGIPLFGSLFEFELGNLHNIASKHAAEFGDIVQLRLLHEHVVFLNTADFIRKAYMDERYKRFLNDRPVTFYGENFQYGSKGLIMNKRGYSPRHAQLRKHFAKGLKAYGDGVTAFEDIINREISDMMEVVRLHKDHEVFEFLPILENSLSNLLSVLMCGEKRATNEHVSLFWDYIEMVNYVGTPKFDTIMKFFPFLKYLPGPYGSACRKLERMREQLIDLFLTRQKESFMPGKVRGLMDYLIHEQLKEISENKQDRLFTDEMLFALIADVVLAGLITTRAAMANMFFCLMHHLEYQFKIQNELDRVVGRNRRPTLNDRNQMPMLEAVAMESQRYLTTGVVMAHLANEDVNFEGFHIKKNTFVFPNMWYVHHDQKIWGDPWTFRPERFLDNEGNLLPMEHPLRKSWVIFGMGRRHCVGESLARSRMFLYMANMLQKWNIFPARDATGSCCICDPRSSDVEVKIVTSPKPFKCYIRKRW</sequence>
<dbReference type="PRINTS" id="PR00463">
    <property type="entry name" value="EP450I"/>
</dbReference>
<keyword evidence="16" id="KW-1185">Reference proteome</keyword>
<dbReference type="GO" id="GO:0004508">
    <property type="term" value="F:steroid 17-alpha-monooxygenase activity"/>
    <property type="evidence" value="ECO:0007669"/>
    <property type="project" value="TreeGrafter"/>
</dbReference>
<evidence type="ECO:0000256" key="6">
    <source>
        <dbReference type="ARBA" id="ARBA00022723"/>
    </source>
</evidence>
<keyword evidence="12" id="KW-0472">Membrane</keyword>
<dbReference type="Proteomes" id="UP000828390">
    <property type="component" value="Unassembled WGS sequence"/>
</dbReference>
<evidence type="ECO:0000256" key="12">
    <source>
        <dbReference type="ARBA" id="ARBA00023136"/>
    </source>
</evidence>
<dbReference type="GO" id="GO:0042446">
    <property type="term" value="P:hormone biosynthetic process"/>
    <property type="evidence" value="ECO:0007669"/>
    <property type="project" value="TreeGrafter"/>
</dbReference>
<evidence type="ECO:0000256" key="3">
    <source>
        <dbReference type="ARBA" id="ARBA00004406"/>
    </source>
</evidence>
<dbReference type="OrthoDB" id="6152003at2759"/>
<keyword evidence="11 14" id="KW-0503">Monooxygenase</keyword>
<dbReference type="GO" id="GO:0005789">
    <property type="term" value="C:endoplasmic reticulum membrane"/>
    <property type="evidence" value="ECO:0007669"/>
    <property type="project" value="UniProtKB-SubCell"/>
</dbReference>
<evidence type="ECO:0000313" key="15">
    <source>
        <dbReference type="EMBL" id="KAH3697076.1"/>
    </source>
</evidence>
<dbReference type="InterPro" id="IPR017972">
    <property type="entry name" value="Cyt_P450_CS"/>
</dbReference>
<dbReference type="InterPro" id="IPR036396">
    <property type="entry name" value="Cyt_P450_sf"/>
</dbReference>
<dbReference type="AlphaFoldDB" id="A0A9D3YE17"/>
<evidence type="ECO:0000256" key="13">
    <source>
        <dbReference type="PIRSR" id="PIRSR602401-1"/>
    </source>
</evidence>
<dbReference type="Gene3D" id="1.10.630.10">
    <property type="entry name" value="Cytochrome P450"/>
    <property type="match status" value="1"/>
</dbReference>
<dbReference type="InterPro" id="IPR002401">
    <property type="entry name" value="Cyt_P450_E_grp-I"/>
</dbReference>
<evidence type="ECO:0000256" key="4">
    <source>
        <dbReference type="ARBA" id="ARBA00010617"/>
    </source>
</evidence>
<evidence type="ECO:0000256" key="7">
    <source>
        <dbReference type="ARBA" id="ARBA00022824"/>
    </source>
</evidence>
<evidence type="ECO:0000256" key="2">
    <source>
        <dbReference type="ARBA" id="ARBA00004174"/>
    </source>
</evidence>
<keyword evidence="5 13" id="KW-0349">Heme</keyword>
<protein>
    <recommendedName>
        <fullName evidence="17">Cytochrome P450</fullName>
    </recommendedName>
</protein>